<dbReference type="PROSITE" id="PS01265">
    <property type="entry name" value="TPX"/>
    <property type="match status" value="1"/>
</dbReference>
<dbReference type="EMBL" id="NPOA01000004">
    <property type="protein sequence ID" value="PAV30148.1"/>
    <property type="molecule type" value="Genomic_DNA"/>
</dbReference>
<comment type="function">
    <text evidence="6">Thiol-specific peroxidase that catalyzes the reduction of hydrogen peroxide and organic hydroperoxides to water and alcohols, respectively. Plays a role in cell protection against oxidative stress by detoxifying peroxides.</text>
</comment>
<dbReference type="PANTHER" id="PTHR43110">
    <property type="entry name" value="THIOL PEROXIDASE"/>
    <property type="match status" value="1"/>
</dbReference>
<dbReference type="AlphaFoldDB" id="A0A2A2IFK6"/>
<dbReference type="PROSITE" id="PS51352">
    <property type="entry name" value="THIOREDOXIN_2"/>
    <property type="match status" value="1"/>
</dbReference>
<comment type="caution">
    <text evidence="8">The sequence shown here is derived from an EMBL/GenBank/DDBJ whole genome shotgun (WGS) entry which is preliminary data.</text>
</comment>
<comment type="miscellaneous">
    <text evidence="6">The active site is a conserved redox-active cysteine residue, the peroxidatic cysteine (C(P)), which makes the nucleophilic attack on the peroxide substrate. The peroxide oxidizes the C(P)-SH to cysteine sulfenic acid (C(P)-SOH), which then reacts with another cysteine residue, the resolving cysteine (C(R)), to form a disulfide bridge. The disulfide is subsequently reduced by an appropriate electron donor to complete the catalytic cycle. In this atypical 2-Cys peroxiredoxin, C(R) is present in the same subunit to form an intramolecular disulfide. The disulfide is subsequently reduced by thioredoxin.</text>
</comment>
<sequence>MANVTFQQEPVTLLGTELKVGDQAPDFTVLSNDLQEVSLADYKGKVKLISVVPSIDTGVCSEQTKRFNEEADKLGNVHVLTISMDLPFAQTRWCAANGIKKLDTLSDHRDADFGEKYGVLIKELRLLSRSIFVVDSNDKITYVEYVSEVTNHPDYDKVLHHIRQDILS</sequence>
<feature type="disulfide bond" description="Redox-active" evidence="6">
    <location>
        <begin position="60"/>
        <end position="94"/>
    </location>
</feature>
<dbReference type="CDD" id="cd03014">
    <property type="entry name" value="PRX_Atyp2cys"/>
    <property type="match status" value="1"/>
</dbReference>
<evidence type="ECO:0000313" key="8">
    <source>
        <dbReference type="EMBL" id="PAV30148.1"/>
    </source>
</evidence>
<dbReference type="EC" id="1.11.1.24" evidence="6"/>
<evidence type="ECO:0000256" key="6">
    <source>
        <dbReference type="HAMAP-Rule" id="MF_00269"/>
    </source>
</evidence>
<dbReference type="InterPro" id="IPR013766">
    <property type="entry name" value="Thioredoxin_domain"/>
</dbReference>
<dbReference type="InterPro" id="IPR002065">
    <property type="entry name" value="TPX"/>
</dbReference>
<feature type="active site" description="Cysteine sulfenic acid (-SOH) intermediate" evidence="6">
    <location>
        <position position="60"/>
    </location>
</feature>
<evidence type="ECO:0000256" key="3">
    <source>
        <dbReference type="ARBA" id="ARBA00023002"/>
    </source>
</evidence>
<dbReference type="Pfam" id="PF08534">
    <property type="entry name" value="Redoxin"/>
    <property type="match status" value="1"/>
</dbReference>
<keyword evidence="4 6" id="KW-1015">Disulfide bond</keyword>
<proteinExistence type="inferred from homology"/>
<comment type="subunit">
    <text evidence="6">Homodimer.</text>
</comment>
<dbReference type="PANTHER" id="PTHR43110:SF1">
    <property type="entry name" value="THIOL PEROXIDASE"/>
    <property type="match status" value="1"/>
</dbReference>
<keyword evidence="9" id="KW-1185">Reference proteome</keyword>
<dbReference type="GO" id="GO:0008379">
    <property type="term" value="F:thioredoxin peroxidase activity"/>
    <property type="evidence" value="ECO:0007669"/>
    <property type="project" value="UniProtKB-UniRule"/>
</dbReference>
<dbReference type="RefSeq" id="WP_095654750.1">
    <property type="nucleotide sequence ID" value="NZ_NPOA01000004.1"/>
</dbReference>
<evidence type="ECO:0000256" key="5">
    <source>
        <dbReference type="ARBA" id="ARBA00023284"/>
    </source>
</evidence>
<dbReference type="HAMAP" id="MF_00269">
    <property type="entry name" value="Tpx"/>
    <property type="match status" value="1"/>
</dbReference>
<dbReference type="NCBIfam" id="NF001808">
    <property type="entry name" value="PRK00522.1"/>
    <property type="match status" value="1"/>
</dbReference>
<comment type="catalytic activity">
    <reaction evidence="6">
        <text>a hydroperoxide + [thioredoxin]-dithiol = an alcohol + [thioredoxin]-disulfide + H2O</text>
        <dbReference type="Rhea" id="RHEA:62620"/>
        <dbReference type="Rhea" id="RHEA-COMP:10698"/>
        <dbReference type="Rhea" id="RHEA-COMP:10700"/>
        <dbReference type="ChEBI" id="CHEBI:15377"/>
        <dbReference type="ChEBI" id="CHEBI:29950"/>
        <dbReference type="ChEBI" id="CHEBI:30879"/>
        <dbReference type="ChEBI" id="CHEBI:35924"/>
        <dbReference type="ChEBI" id="CHEBI:50058"/>
        <dbReference type="EC" id="1.11.1.24"/>
    </reaction>
</comment>
<dbReference type="Proteomes" id="UP000218887">
    <property type="component" value="Unassembled WGS sequence"/>
</dbReference>
<dbReference type="Gene3D" id="3.40.30.10">
    <property type="entry name" value="Glutaredoxin"/>
    <property type="match status" value="1"/>
</dbReference>
<keyword evidence="5 6" id="KW-0676">Redox-active center</keyword>
<keyword evidence="1 6" id="KW-0575">Peroxidase</keyword>
<reference evidence="8 9" key="1">
    <citation type="submission" date="2017-08" db="EMBL/GenBank/DDBJ databases">
        <title>Virgibacillus indicus sp. nov. and Virgibacillus profoundi sp. nov, two moderately halophilic bacteria isolated from marine sediment by using the Microfluidic Streak Plate.</title>
        <authorList>
            <person name="Xu B."/>
            <person name="Hu B."/>
            <person name="Wang J."/>
            <person name="Zhu Y."/>
            <person name="Huang L."/>
            <person name="Du W."/>
            <person name="Huang Y."/>
        </authorList>
    </citation>
    <scope>NUCLEOTIDE SEQUENCE [LARGE SCALE GENOMIC DNA]</scope>
    <source>
        <strain evidence="8 9">IO3-P3-H5</strain>
    </source>
</reference>
<comment type="similarity">
    <text evidence="6">Belongs to the peroxiredoxin family. Tpx subfamily.</text>
</comment>
<dbReference type="InterPro" id="IPR018219">
    <property type="entry name" value="Tpx_CS"/>
</dbReference>
<evidence type="ECO:0000259" key="7">
    <source>
        <dbReference type="PROSITE" id="PS51352"/>
    </source>
</evidence>
<keyword evidence="3 6" id="KW-0560">Oxidoreductase</keyword>
<gene>
    <name evidence="6" type="primary">tpx</name>
    <name evidence="8" type="ORF">CIL05_06690</name>
</gene>
<dbReference type="OrthoDB" id="9781543at2"/>
<evidence type="ECO:0000256" key="4">
    <source>
        <dbReference type="ARBA" id="ARBA00023157"/>
    </source>
</evidence>
<dbReference type="SUPFAM" id="SSF52833">
    <property type="entry name" value="Thioredoxin-like"/>
    <property type="match status" value="1"/>
</dbReference>
<keyword evidence="2 6" id="KW-0049">Antioxidant</keyword>
<evidence type="ECO:0000256" key="2">
    <source>
        <dbReference type="ARBA" id="ARBA00022862"/>
    </source>
</evidence>
<accession>A0A2A2IFK6</accession>
<dbReference type="InterPro" id="IPR050455">
    <property type="entry name" value="Tpx_Peroxidase_subfamily"/>
</dbReference>
<protein>
    <recommendedName>
        <fullName evidence="6">Thiol peroxidase</fullName>
        <shortName evidence="6">Tpx</shortName>
        <ecNumber evidence="6">1.11.1.24</ecNumber>
    </recommendedName>
    <alternativeName>
        <fullName evidence="6">Peroxiredoxin tpx</fullName>
        <shortName evidence="6">Prx</shortName>
    </alternativeName>
    <alternativeName>
        <fullName evidence="6">Thioredoxin peroxidase</fullName>
    </alternativeName>
    <alternativeName>
        <fullName evidence="6">Thioredoxin-dependent peroxiredoxin</fullName>
    </alternativeName>
</protein>
<name>A0A2A2IFK6_9BACI</name>
<evidence type="ECO:0000256" key="1">
    <source>
        <dbReference type="ARBA" id="ARBA00022559"/>
    </source>
</evidence>
<evidence type="ECO:0000313" key="9">
    <source>
        <dbReference type="Proteomes" id="UP000218887"/>
    </source>
</evidence>
<organism evidence="8 9">
    <name type="scientific">Virgibacillus profundi</name>
    <dbReference type="NCBI Taxonomy" id="2024555"/>
    <lineage>
        <taxon>Bacteria</taxon>
        <taxon>Bacillati</taxon>
        <taxon>Bacillota</taxon>
        <taxon>Bacilli</taxon>
        <taxon>Bacillales</taxon>
        <taxon>Bacillaceae</taxon>
        <taxon>Virgibacillus</taxon>
    </lineage>
</organism>
<dbReference type="InterPro" id="IPR036249">
    <property type="entry name" value="Thioredoxin-like_sf"/>
</dbReference>
<feature type="domain" description="Thioredoxin" evidence="7">
    <location>
        <begin position="18"/>
        <end position="167"/>
    </location>
</feature>
<dbReference type="InterPro" id="IPR013740">
    <property type="entry name" value="Redoxin"/>
</dbReference>